<dbReference type="AlphaFoldDB" id="A0A975Y1F5"/>
<dbReference type="RefSeq" id="WP_216941302.1">
    <property type="nucleotide sequence ID" value="NZ_CP077062.1"/>
</dbReference>
<evidence type="ECO:0000313" key="2">
    <source>
        <dbReference type="Proteomes" id="UP000683575"/>
    </source>
</evidence>
<dbReference type="EMBL" id="CP077062">
    <property type="protein sequence ID" value="QWZ09456.1"/>
    <property type="molecule type" value="Genomic_DNA"/>
</dbReference>
<accession>A0A975Y1F5</accession>
<name>A0A975Y1F5_9ACTN</name>
<keyword evidence="2" id="KW-1185">Reference proteome</keyword>
<reference evidence="1" key="1">
    <citation type="submission" date="2021-06" db="EMBL/GenBank/DDBJ databases">
        <title>Complete genome sequence of Nocardioides sp. G188.</title>
        <authorList>
            <person name="Im W.-T."/>
        </authorList>
    </citation>
    <scope>NUCLEOTIDE SEQUENCE</scope>
    <source>
        <strain evidence="1">G188</strain>
    </source>
</reference>
<evidence type="ECO:0000313" key="1">
    <source>
        <dbReference type="EMBL" id="QWZ09456.1"/>
    </source>
</evidence>
<sequence>MSDRTLIVHAASLTEIQEAIGTAHQQVVDKVDALLRSADTTMAAWASETASRTAETAHRQRITDGVHRLAEALDKIRSTAAEVAELAHEAEVKNVALLD</sequence>
<dbReference type="Proteomes" id="UP000683575">
    <property type="component" value="Chromosome"/>
</dbReference>
<proteinExistence type="predicted"/>
<dbReference type="KEGG" id="nps:KRR39_06745"/>
<gene>
    <name evidence="1" type="ORF">KRR39_06745</name>
</gene>
<protein>
    <submittedName>
        <fullName evidence="1">Uncharacterized protein</fullName>
    </submittedName>
</protein>
<organism evidence="1 2">
    <name type="scientific">Nocardioides panacis</name>
    <dbReference type="NCBI Taxonomy" id="2849501"/>
    <lineage>
        <taxon>Bacteria</taxon>
        <taxon>Bacillati</taxon>
        <taxon>Actinomycetota</taxon>
        <taxon>Actinomycetes</taxon>
        <taxon>Propionibacteriales</taxon>
        <taxon>Nocardioidaceae</taxon>
        <taxon>Nocardioides</taxon>
    </lineage>
</organism>